<dbReference type="InterPro" id="IPR001647">
    <property type="entry name" value="HTH_TetR"/>
</dbReference>
<dbReference type="Gene3D" id="1.10.357.10">
    <property type="entry name" value="Tetracycline Repressor, domain 2"/>
    <property type="match status" value="1"/>
</dbReference>
<proteinExistence type="predicted"/>
<dbReference type="PRINTS" id="PR00455">
    <property type="entry name" value="HTHTETR"/>
</dbReference>
<evidence type="ECO:0000259" key="5">
    <source>
        <dbReference type="PROSITE" id="PS50977"/>
    </source>
</evidence>
<evidence type="ECO:0000313" key="7">
    <source>
        <dbReference type="Proteomes" id="UP000198825"/>
    </source>
</evidence>
<dbReference type="PROSITE" id="PS50977">
    <property type="entry name" value="HTH_TETR_2"/>
    <property type="match status" value="1"/>
</dbReference>
<feature type="domain" description="HTH tetR-type" evidence="5">
    <location>
        <begin position="5"/>
        <end position="65"/>
    </location>
</feature>
<evidence type="ECO:0000256" key="3">
    <source>
        <dbReference type="ARBA" id="ARBA00023163"/>
    </source>
</evidence>
<dbReference type="SUPFAM" id="SSF48498">
    <property type="entry name" value="Tetracyclin repressor-like, C-terminal domain"/>
    <property type="match status" value="1"/>
</dbReference>
<dbReference type="Proteomes" id="UP000198825">
    <property type="component" value="Chromosome I"/>
</dbReference>
<keyword evidence="2 4" id="KW-0238">DNA-binding</keyword>
<organism evidence="6 7">
    <name type="scientific">Microlunatus sagamiharensis</name>
    <dbReference type="NCBI Taxonomy" id="546874"/>
    <lineage>
        <taxon>Bacteria</taxon>
        <taxon>Bacillati</taxon>
        <taxon>Actinomycetota</taxon>
        <taxon>Actinomycetes</taxon>
        <taxon>Propionibacteriales</taxon>
        <taxon>Propionibacteriaceae</taxon>
        <taxon>Microlunatus</taxon>
    </lineage>
</organism>
<protein>
    <submittedName>
        <fullName evidence="6">DNA-binding transcriptional regulator, AcrR family</fullName>
    </submittedName>
</protein>
<dbReference type="EMBL" id="LT629799">
    <property type="protein sequence ID" value="SDV01321.1"/>
    <property type="molecule type" value="Genomic_DNA"/>
</dbReference>
<sequence length="246" mass="25617">MSGRDATRSRIVEVAAQLLQGAGPGAVTTRAVAAEAGVQAPTIYRLFGDKDGLLEAVAEHVMAAFVRAKAEHERASSEAGTDPLEDFRASWRAQVDFGLANPGLFRLLSDPDRVVGSPAAQAGLRVLESRVHRLAATGRLRVGEATAVAMVQAAGQGTIQLLLATPPARRDPALAERMLDAVLAQVLVPADPEADAHAHADADASGRTATAHAVALRALAPRLEVLTDAERGVLVEWLDRVVGAGG</sequence>
<reference evidence="7" key="1">
    <citation type="submission" date="2016-10" db="EMBL/GenBank/DDBJ databases">
        <authorList>
            <person name="Varghese N."/>
            <person name="Submissions S."/>
        </authorList>
    </citation>
    <scope>NUCLEOTIDE SEQUENCE [LARGE SCALE GENOMIC DNA]</scope>
    <source>
        <strain evidence="7">DSM 21743</strain>
    </source>
</reference>
<dbReference type="InterPro" id="IPR036271">
    <property type="entry name" value="Tet_transcr_reg_TetR-rel_C_sf"/>
</dbReference>
<evidence type="ECO:0000313" key="6">
    <source>
        <dbReference type="EMBL" id="SDV01321.1"/>
    </source>
</evidence>
<dbReference type="GO" id="GO:0003700">
    <property type="term" value="F:DNA-binding transcription factor activity"/>
    <property type="evidence" value="ECO:0007669"/>
    <property type="project" value="TreeGrafter"/>
</dbReference>
<dbReference type="STRING" id="546874.SAMN04488544_3460"/>
<keyword evidence="1" id="KW-0805">Transcription regulation</keyword>
<dbReference type="PANTHER" id="PTHR30055:SF234">
    <property type="entry name" value="HTH-TYPE TRANSCRIPTIONAL REGULATOR BETI"/>
    <property type="match status" value="1"/>
</dbReference>
<dbReference type="Pfam" id="PF00440">
    <property type="entry name" value="TetR_N"/>
    <property type="match status" value="1"/>
</dbReference>
<evidence type="ECO:0000256" key="4">
    <source>
        <dbReference type="PROSITE-ProRule" id="PRU00335"/>
    </source>
</evidence>
<dbReference type="GO" id="GO:0000976">
    <property type="term" value="F:transcription cis-regulatory region binding"/>
    <property type="evidence" value="ECO:0007669"/>
    <property type="project" value="TreeGrafter"/>
</dbReference>
<dbReference type="InterPro" id="IPR009057">
    <property type="entry name" value="Homeodomain-like_sf"/>
</dbReference>
<evidence type="ECO:0000256" key="1">
    <source>
        <dbReference type="ARBA" id="ARBA00023015"/>
    </source>
</evidence>
<dbReference type="SUPFAM" id="SSF46689">
    <property type="entry name" value="Homeodomain-like"/>
    <property type="match status" value="1"/>
</dbReference>
<dbReference type="AlphaFoldDB" id="A0A1H2N853"/>
<keyword evidence="7" id="KW-1185">Reference proteome</keyword>
<dbReference type="InterPro" id="IPR050109">
    <property type="entry name" value="HTH-type_TetR-like_transc_reg"/>
</dbReference>
<name>A0A1H2N853_9ACTN</name>
<keyword evidence="3" id="KW-0804">Transcription</keyword>
<gene>
    <name evidence="6" type="ORF">SAMN04488544_3460</name>
</gene>
<accession>A0A1H2N853</accession>
<evidence type="ECO:0000256" key="2">
    <source>
        <dbReference type="ARBA" id="ARBA00023125"/>
    </source>
</evidence>
<dbReference type="PANTHER" id="PTHR30055">
    <property type="entry name" value="HTH-TYPE TRANSCRIPTIONAL REGULATOR RUTR"/>
    <property type="match status" value="1"/>
</dbReference>
<feature type="DNA-binding region" description="H-T-H motif" evidence="4">
    <location>
        <begin position="28"/>
        <end position="47"/>
    </location>
</feature>